<organism evidence="2 3">
    <name type="scientific">Methanotorris formicicus Mc-S-70</name>
    <dbReference type="NCBI Taxonomy" id="647171"/>
    <lineage>
        <taxon>Archaea</taxon>
        <taxon>Methanobacteriati</taxon>
        <taxon>Methanobacteriota</taxon>
        <taxon>Methanomada group</taxon>
        <taxon>Methanococci</taxon>
        <taxon>Methanococcales</taxon>
        <taxon>Methanocaldococcaceae</taxon>
        <taxon>Methanotorris</taxon>
    </lineage>
</organism>
<dbReference type="STRING" id="647171.MetfoDRAFT_1766"/>
<dbReference type="SUPFAM" id="SSF52540">
    <property type="entry name" value="P-loop containing nucleoside triphosphate hydrolases"/>
    <property type="match status" value="1"/>
</dbReference>
<dbReference type="AlphaFoldDB" id="H1L142"/>
<feature type="domain" description="CobQ/CobB/MinD/ParA nucleotide binding" evidence="1">
    <location>
        <begin position="5"/>
        <end position="212"/>
    </location>
</feature>
<keyword evidence="3" id="KW-1185">Reference proteome</keyword>
<dbReference type="OrthoDB" id="36110at2157"/>
<reference evidence="2 3" key="1">
    <citation type="submission" date="2011-09" db="EMBL/GenBank/DDBJ databases">
        <title>The draft genome of Methanotorris formicicus Mc-S-70.</title>
        <authorList>
            <consortium name="US DOE Joint Genome Institute (JGI-PGF)"/>
            <person name="Lucas S."/>
            <person name="Han J."/>
            <person name="Lapidus A."/>
            <person name="Cheng J.-F."/>
            <person name="Goodwin L."/>
            <person name="Pitluck S."/>
            <person name="Peters L."/>
            <person name="Land M.L."/>
            <person name="Hauser L."/>
            <person name="Sieprawska-Lupa M."/>
            <person name="Takai K."/>
            <person name="Miyazaki J."/>
            <person name="Whitman W."/>
            <person name="Woyke T.J."/>
        </authorList>
    </citation>
    <scope>NUCLEOTIDE SEQUENCE [LARGE SCALE GENOMIC DNA]</scope>
    <source>
        <strain evidence="2 3">Mc-S-70</strain>
    </source>
</reference>
<evidence type="ECO:0000313" key="3">
    <source>
        <dbReference type="Proteomes" id="UP000003706"/>
    </source>
</evidence>
<gene>
    <name evidence="2" type="ORF">MetfoDRAFT_1766</name>
</gene>
<dbReference type="GO" id="GO:0051782">
    <property type="term" value="P:negative regulation of cell division"/>
    <property type="evidence" value="ECO:0007669"/>
    <property type="project" value="TreeGrafter"/>
</dbReference>
<dbReference type="Gene3D" id="3.40.50.300">
    <property type="entry name" value="P-loop containing nucleotide triphosphate hydrolases"/>
    <property type="match status" value="1"/>
</dbReference>
<accession>H1L142</accession>
<dbReference type="InterPro" id="IPR027417">
    <property type="entry name" value="P-loop_NTPase"/>
</dbReference>
<comment type="caution">
    <text evidence="2">The sequence shown here is derived from an EMBL/GenBank/DDBJ whole genome shotgun (WGS) entry which is preliminary data.</text>
</comment>
<dbReference type="Proteomes" id="UP000003706">
    <property type="component" value="Unassembled WGS sequence"/>
</dbReference>
<dbReference type="InterPro" id="IPR002586">
    <property type="entry name" value="CobQ/CobB/MinD/ParA_Nub-bd_dom"/>
</dbReference>
<name>H1L142_9EURY</name>
<proteinExistence type="predicted"/>
<sequence length="258" mass="28573">MKTITFSIAKGGTGKSTLTANVAAALAMKGKKVVILDADIGSKSLTQLFGKEIKKSLIDAIKEDLSIDEILVETDIENLYIITSGKSLEDYFGIDGYKAFEKLIGLKKFDYLFIDAPTTTTGIETYLSLGFSEYFVLVLDFMSFGPSLQGAINAAVIGRNYLECKPVGFILNKSDVMVPESVINDIEKLLGMKCIADIPRNALLEQSYNRKEILYVKKTDANFNKLIDNIVDELEALPEYKKTSIPELLKRIKDSLIL</sequence>
<evidence type="ECO:0000259" key="1">
    <source>
        <dbReference type="Pfam" id="PF01656"/>
    </source>
</evidence>
<dbReference type="PANTHER" id="PTHR43384">
    <property type="entry name" value="SEPTUM SITE-DETERMINING PROTEIN MIND HOMOLOG, CHLOROPLASTIC-RELATED"/>
    <property type="match status" value="1"/>
</dbReference>
<dbReference type="EMBL" id="AGJL01000060">
    <property type="protein sequence ID" value="EHP84127.1"/>
    <property type="molecule type" value="Genomic_DNA"/>
</dbReference>
<protein>
    <submittedName>
        <fullName evidence="2">Capsular polysaccharide biosynthesis protein, putative (Cap8B)</fullName>
    </submittedName>
</protein>
<dbReference type="RefSeq" id="WP_007045187.1">
    <property type="nucleotide sequence ID" value="NZ_AGJL01000060.1"/>
</dbReference>
<dbReference type="GO" id="GO:0016887">
    <property type="term" value="F:ATP hydrolysis activity"/>
    <property type="evidence" value="ECO:0007669"/>
    <property type="project" value="TreeGrafter"/>
</dbReference>
<dbReference type="InterPro" id="IPR050625">
    <property type="entry name" value="ParA/MinD_ATPase"/>
</dbReference>
<evidence type="ECO:0000313" key="2">
    <source>
        <dbReference type="EMBL" id="EHP84127.1"/>
    </source>
</evidence>
<dbReference type="PANTHER" id="PTHR43384:SF10">
    <property type="entry name" value="ATPASE INVOLVED IN CHROMOSOME PARTITIONING, PARA_MIND FAMILY"/>
    <property type="match status" value="1"/>
</dbReference>
<dbReference type="Pfam" id="PF01656">
    <property type="entry name" value="CbiA"/>
    <property type="match status" value="1"/>
</dbReference>
<dbReference type="GO" id="GO:0005524">
    <property type="term" value="F:ATP binding"/>
    <property type="evidence" value="ECO:0007669"/>
    <property type="project" value="TreeGrafter"/>
</dbReference>
<dbReference type="GO" id="GO:0009898">
    <property type="term" value="C:cytoplasmic side of plasma membrane"/>
    <property type="evidence" value="ECO:0007669"/>
    <property type="project" value="TreeGrafter"/>
</dbReference>
<dbReference type="GO" id="GO:0005829">
    <property type="term" value="C:cytosol"/>
    <property type="evidence" value="ECO:0007669"/>
    <property type="project" value="TreeGrafter"/>
</dbReference>